<comment type="caution">
    <text evidence="1">The sequence shown here is derived from an EMBL/GenBank/DDBJ whole genome shotgun (WGS) entry which is preliminary data.</text>
</comment>
<dbReference type="OrthoDB" id="9853506at2"/>
<keyword evidence="2" id="KW-1185">Reference proteome</keyword>
<name>A0A556ALZ5_9BURK</name>
<dbReference type="AlphaFoldDB" id="A0A556ALZ5"/>
<dbReference type="EMBL" id="VLTJ01000026">
    <property type="protein sequence ID" value="TSH93891.1"/>
    <property type="molecule type" value="Genomic_DNA"/>
</dbReference>
<evidence type="ECO:0000313" key="2">
    <source>
        <dbReference type="Proteomes" id="UP000318405"/>
    </source>
</evidence>
<proteinExistence type="predicted"/>
<dbReference type="RefSeq" id="WP_143948792.1">
    <property type="nucleotide sequence ID" value="NZ_BAABMB010000006.1"/>
</dbReference>
<sequence>MGGANPASNPALRAIGLMAAWRRATATHMALSGGLACACGSPFDGLSGAALERDLVLYVYEKHRATHALRPVFEQAGCTDDDDCDLASLMRAITGASSSDEAAIQHLLDDLETAISGLSQSC</sequence>
<organism evidence="1 2">
    <name type="scientific">Verticiella sediminum</name>
    <dbReference type="NCBI Taxonomy" id="1247510"/>
    <lineage>
        <taxon>Bacteria</taxon>
        <taxon>Pseudomonadati</taxon>
        <taxon>Pseudomonadota</taxon>
        <taxon>Betaproteobacteria</taxon>
        <taxon>Burkholderiales</taxon>
        <taxon>Alcaligenaceae</taxon>
        <taxon>Verticiella</taxon>
    </lineage>
</organism>
<protein>
    <submittedName>
        <fullName evidence="1">Uncharacterized protein</fullName>
    </submittedName>
</protein>
<evidence type="ECO:0000313" key="1">
    <source>
        <dbReference type="EMBL" id="TSH93891.1"/>
    </source>
</evidence>
<dbReference type="Proteomes" id="UP000318405">
    <property type="component" value="Unassembled WGS sequence"/>
</dbReference>
<reference evidence="1 2" key="1">
    <citation type="submission" date="2019-07" db="EMBL/GenBank/DDBJ databases">
        <title>Qingshengfaniella alkalisoli gen. nov., sp. nov., isolated from saline soil.</title>
        <authorList>
            <person name="Xu L."/>
            <person name="Huang X.-X."/>
            <person name="Sun J.-Q."/>
        </authorList>
    </citation>
    <scope>NUCLEOTIDE SEQUENCE [LARGE SCALE GENOMIC DNA]</scope>
    <source>
        <strain evidence="1 2">DSM 27279</strain>
    </source>
</reference>
<gene>
    <name evidence="1" type="ORF">FOZ76_13470</name>
</gene>
<accession>A0A556ALZ5</accession>